<feature type="region of interest" description="Disordered" evidence="5">
    <location>
        <begin position="1"/>
        <end position="39"/>
    </location>
</feature>
<dbReference type="Proteomes" id="UP001201980">
    <property type="component" value="Unassembled WGS sequence"/>
</dbReference>
<dbReference type="GO" id="GO:0016926">
    <property type="term" value="P:protein desumoylation"/>
    <property type="evidence" value="ECO:0007669"/>
    <property type="project" value="TreeGrafter"/>
</dbReference>
<gene>
    <name evidence="7" type="ORF">MKZ38_002021</name>
</gene>
<feature type="region of interest" description="Disordered" evidence="5">
    <location>
        <begin position="136"/>
        <end position="171"/>
    </location>
</feature>
<evidence type="ECO:0000313" key="7">
    <source>
        <dbReference type="EMBL" id="KAJ2901271.1"/>
    </source>
</evidence>
<proteinExistence type="inferred from homology"/>
<feature type="region of interest" description="Disordered" evidence="5">
    <location>
        <begin position="198"/>
        <end position="218"/>
    </location>
</feature>
<evidence type="ECO:0000256" key="4">
    <source>
        <dbReference type="ARBA" id="ARBA00022807"/>
    </source>
</evidence>
<dbReference type="Pfam" id="PF02902">
    <property type="entry name" value="Peptidase_C48"/>
    <property type="match status" value="1"/>
</dbReference>
<reference evidence="7" key="1">
    <citation type="submission" date="2022-07" db="EMBL/GenBank/DDBJ databases">
        <title>Draft genome sequence of Zalerion maritima ATCC 34329, a (micro)plastics degrading marine fungus.</title>
        <authorList>
            <person name="Paco A."/>
            <person name="Goncalves M.F.M."/>
            <person name="Rocha-Santos T.A.P."/>
            <person name="Alves A."/>
        </authorList>
    </citation>
    <scope>NUCLEOTIDE SEQUENCE</scope>
    <source>
        <strain evidence="7">ATCC 34329</strain>
    </source>
</reference>
<dbReference type="GO" id="GO:0006508">
    <property type="term" value="P:proteolysis"/>
    <property type="evidence" value="ECO:0007669"/>
    <property type="project" value="UniProtKB-KW"/>
</dbReference>
<comment type="caution">
    <text evidence="7">The sequence shown here is derived from an EMBL/GenBank/DDBJ whole genome shotgun (WGS) entry which is preliminary data.</text>
</comment>
<dbReference type="PANTHER" id="PTHR12606">
    <property type="entry name" value="SENTRIN/SUMO-SPECIFIC PROTEASE"/>
    <property type="match status" value="1"/>
</dbReference>
<sequence>MGTYNLDYSSGSESDSSAPSSPRRWSCDTPSPRACSGASASFPTIRGKVGIPTSRAIGSSNPPDAWTVRVLSSSYSSPTSSASIDAAPIDSQPYPIRIPSPILPSRRFKNPARETNFSLQYKLAYIQRQKLAAEARNEEQQASSVAPPRLPIRHLSNTGQTANPSGSPTLRDIAFGPRSRAAFQAPAQAGSAIVKSRCIPPDTSSMSPSVKPADQPRVTRLNPSRKRAALANEFDLHNEALVETSASTSPAAMSGVPNNAPCRGSQAGESSRAFSSCFNHFQAPWAFIQSFIFAPLASAVLSLVSNRSNDAIEIRTLANDSGHLSVKRVKTSISDHEEVASCLQNRLSTASSLPPRPCQSTDYRWAESTTERIGKEHIDSFYNELTNALSAHGVSHTLSDDPTISHVYDDALKRSIRAAICTIKVLETFYMSPDFPKLYHKGDPKIRPNLSIGSTKQAQETLSTAVEFVEGLLKDGARALAPSFATPKSVTETILQDILAMRDGCIPPSLTIPVYGAYREILKLEEREDDDELFGDPILTSSVDLQNVSKFRRCRPLPSLRPKIPGILKKAHNSQGTPKRLASARSMKIVKFRFPLEQASPLKMHTPFRRFGSRRVDEDYLKNRIRAWNKDPHWQEMGKSLRHLLGPTPPLPGEGLPGISGEPSLSWDKVQKQREQKDREEQEKAERERRRREAEERAKAREKFLRTAGLKPARASVLEDPTPDMVHRGNHATLRPLAHVATAISGTELHGEDFRKLVAATEWLNDEAVNGLLEALVHDINTKEGRDKKKNPKVVFVGSLGLQFVQKNPVAKLQRPMARQGITPQTLESSIETILVPRCQNSHWTLGVIRPKEKVLLHLDSLRGGSSPDMIDSMRKIVHGALQDEYVASDWDIGTVRCSRQTNGYDCGMFTIANSICVSTGALPECDGRRIRNWRYTVSEVLLKRTFNGISSLDLLREG</sequence>
<accession>A0AAD5RQX3</accession>
<comment type="similarity">
    <text evidence="1">Belongs to the peptidase C48 family.</text>
</comment>
<keyword evidence="2" id="KW-0645">Protease</keyword>
<dbReference type="InterPro" id="IPR003653">
    <property type="entry name" value="Peptidase_C48_C"/>
</dbReference>
<dbReference type="GO" id="GO:0016929">
    <property type="term" value="F:deSUMOylase activity"/>
    <property type="evidence" value="ECO:0007669"/>
    <property type="project" value="TreeGrafter"/>
</dbReference>
<dbReference type="AlphaFoldDB" id="A0AAD5RQX3"/>
<feature type="domain" description="Ubiquitin-like protease family profile" evidence="6">
    <location>
        <begin position="747"/>
        <end position="918"/>
    </location>
</feature>
<feature type="compositionally biased region" description="Basic and acidic residues" evidence="5">
    <location>
        <begin position="669"/>
        <end position="695"/>
    </location>
</feature>
<keyword evidence="3" id="KW-0378">Hydrolase</keyword>
<dbReference type="Gene3D" id="3.40.395.10">
    <property type="entry name" value="Adenoviral Proteinase, Chain A"/>
    <property type="match status" value="1"/>
</dbReference>
<feature type="compositionally biased region" description="Low complexity" evidence="5">
    <location>
        <begin position="9"/>
        <end position="24"/>
    </location>
</feature>
<dbReference type="PROSITE" id="PS50600">
    <property type="entry name" value="ULP_PROTEASE"/>
    <property type="match status" value="1"/>
</dbReference>
<evidence type="ECO:0000256" key="2">
    <source>
        <dbReference type="ARBA" id="ARBA00022670"/>
    </source>
</evidence>
<organism evidence="7 8">
    <name type="scientific">Zalerion maritima</name>
    <dbReference type="NCBI Taxonomy" id="339359"/>
    <lineage>
        <taxon>Eukaryota</taxon>
        <taxon>Fungi</taxon>
        <taxon>Dikarya</taxon>
        <taxon>Ascomycota</taxon>
        <taxon>Pezizomycotina</taxon>
        <taxon>Sordariomycetes</taxon>
        <taxon>Lulworthiomycetidae</taxon>
        <taxon>Lulworthiales</taxon>
        <taxon>Lulworthiaceae</taxon>
        <taxon>Zalerion</taxon>
    </lineage>
</organism>
<keyword evidence="8" id="KW-1185">Reference proteome</keyword>
<evidence type="ECO:0000256" key="5">
    <source>
        <dbReference type="SAM" id="MobiDB-lite"/>
    </source>
</evidence>
<feature type="compositionally biased region" description="Polar residues" evidence="5">
    <location>
        <begin position="155"/>
        <end position="168"/>
    </location>
</feature>
<dbReference type="SUPFAM" id="SSF54001">
    <property type="entry name" value="Cysteine proteinases"/>
    <property type="match status" value="1"/>
</dbReference>
<name>A0AAD5RQX3_9PEZI</name>
<dbReference type="GO" id="GO:0005634">
    <property type="term" value="C:nucleus"/>
    <property type="evidence" value="ECO:0007669"/>
    <property type="project" value="TreeGrafter"/>
</dbReference>
<dbReference type="InterPro" id="IPR038765">
    <property type="entry name" value="Papain-like_cys_pep_sf"/>
</dbReference>
<feature type="region of interest" description="Disordered" evidence="5">
    <location>
        <begin position="642"/>
        <end position="695"/>
    </location>
</feature>
<dbReference type="EMBL" id="JAKWBI020000159">
    <property type="protein sequence ID" value="KAJ2901271.1"/>
    <property type="molecule type" value="Genomic_DNA"/>
</dbReference>
<evidence type="ECO:0000256" key="3">
    <source>
        <dbReference type="ARBA" id="ARBA00022801"/>
    </source>
</evidence>
<dbReference type="PANTHER" id="PTHR12606:SF141">
    <property type="entry name" value="GH15225P-RELATED"/>
    <property type="match status" value="1"/>
</dbReference>
<evidence type="ECO:0000313" key="8">
    <source>
        <dbReference type="Proteomes" id="UP001201980"/>
    </source>
</evidence>
<evidence type="ECO:0000259" key="6">
    <source>
        <dbReference type="PROSITE" id="PS50600"/>
    </source>
</evidence>
<evidence type="ECO:0000256" key="1">
    <source>
        <dbReference type="ARBA" id="ARBA00005234"/>
    </source>
</evidence>
<keyword evidence="4" id="KW-0788">Thiol protease</keyword>
<protein>
    <recommendedName>
        <fullName evidence="6">Ubiquitin-like protease family profile domain-containing protein</fullName>
    </recommendedName>
</protein>